<dbReference type="PANTHER" id="PTHR30478:SF0">
    <property type="entry name" value="BETA SLIDING CLAMP"/>
    <property type="match status" value="1"/>
</dbReference>
<comment type="similarity">
    <text evidence="2">Belongs to the beta sliding clamp family.</text>
</comment>
<evidence type="ECO:0000256" key="3">
    <source>
        <dbReference type="ARBA" id="ARBA00022490"/>
    </source>
</evidence>
<keyword evidence="3" id="KW-0963">Cytoplasm</keyword>
<evidence type="ECO:0000256" key="5">
    <source>
        <dbReference type="ARBA" id="ARBA00022695"/>
    </source>
</evidence>
<dbReference type="AlphaFoldDB" id="A0A2M6YBF7"/>
<keyword evidence="6" id="KW-0235">DNA replication</keyword>
<evidence type="ECO:0000256" key="4">
    <source>
        <dbReference type="ARBA" id="ARBA00022679"/>
    </source>
</evidence>
<keyword evidence="8" id="KW-0238">DNA-binding</keyword>
<evidence type="ECO:0000259" key="10">
    <source>
        <dbReference type="Pfam" id="PF02768"/>
    </source>
</evidence>
<dbReference type="SUPFAM" id="SSF55979">
    <property type="entry name" value="DNA clamp"/>
    <property type="match status" value="2"/>
</dbReference>
<dbReference type="InterPro" id="IPR022635">
    <property type="entry name" value="DNA_polIII_beta_C"/>
</dbReference>
<proteinExistence type="inferred from homology"/>
<reference evidence="12" key="1">
    <citation type="submission" date="2017-09" db="EMBL/GenBank/DDBJ databases">
        <title>Depth-based differentiation of microbial function through sediment-hosted aquifers and enrichment of novel symbionts in the deep terrestrial subsurface.</title>
        <authorList>
            <person name="Probst A.J."/>
            <person name="Ladd B."/>
            <person name="Jarett J.K."/>
            <person name="Geller-Mcgrath D.E."/>
            <person name="Sieber C.M.K."/>
            <person name="Emerson J.B."/>
            <person name="Anantharaman K."/>
            <person name="Thomas B.C."/>
            <person name="Malmstrom R."/>
            <person name="Stieglmeier M."/>
            <person name="Klingl A."/>
            <person name="Woyke T."/>
            <person name="Ryan C.M."/>
            <person name="Banfield J.F."/>
        </authorList>
    </citation>
    <scope>NUCLEOTIDE SEQUENCE [LARGE SCALE GENOMIC DNA]</scope>
</reference>
<name>A0A2M6YBF7_9BACT</name>
<dbReference type="InterPro" id="IPR001001">
    <property type="entry name" value="DNA_polIII_beta"/>
</dbReference>
<feature type="domain" description="DNA polymerase III beta sliding clamp central" evidence="9">
    <location>
        <begin position="1"/>
        <end position="88"/>
    </location>
</feature>
<dbReference type="EMBL" id="PEXI01000102">
    <property type="protein sequence ID" value="PIU24025.1"/>
    <property type="molecule type" value="Genomic_DNA"/>
</dbReference>
<dbReference type="InterPro" id="IPR046938">
    <property type="entry name" value="DNA_clamp_sf"/>
</dbReference>
<dbReference type="Proteomes" id="UP000229896">
    <property type="component" value="Unassembled WGS sequence"/>
</dbReference>
<evidence type="ECO:0000256" key="8">
    <source>
        <dbReference type="ARBA" id="ARBA00023125"/>
    </source>
</evidence>
<keyword evidence="4" id="KW-0808">Transferase</keyword>
<dbReference type="GO" id="GO:0003677">
    <property type="term" value="F:DNA binding"/>
    <property type="evidence" value="ECO:0007669"/>
    <property type="project" value="UniProtKB-KW"/>
</dbReference>
<comment type="caution">
    <text evidence="11">The sequence shown here is derived from an EMBL/GenBank/DDBJ whole genome shotgun (WGS) entry which is preliminary data.</text>
</comment>
<evidence type="ECO:0000256" key="2">
    <source>
        <dbReference type="ARBA" id="ARBA00010752"/>
    </source>
</evidence>
<evidence type="ECO:0000313" key="11">
    <source>
        <dbReference type="EMBL" id="PIU24025.1"/>
    </source>
</evidence>
<evidence type="ECO:0000256" key="6">
    <source>
        <dbReference type="ARBA" id="ARBA00022705"/>
    </source>
</evidence>
<dbReference type="GO" id="GO:0008408">
    <property type="term" value="F:3'-5' exonuclease activity"/>
    <property type="evidence" value="ECO:0007669"/>
    <property type="project" value="InterPro"/>
</dbReference>
<keyword evidence="5" id="KW-0548">Nucleotidyltransferase</keyword>
<dbReference type="Gene3D" id="3.10.150.10">
    <property type="entry name" value="DNA Polymerase III, subunit A, domain 2"/>
    <property type="match status" value="1"/>
</dbReference>
<dbReference type="SMART" id="SM00480">
    <property type="entry name" value="POL3Bc"/>
    <property type="match status" value="1"/>
</dbReference>
<dbReference type="GO" id="GO:0006271">
    <property type="term" value="P:DNA strand elongation involved in DNA replication"/>
    <property type="evidence" value="ECO:0007669"/>
    <property type="project" value="TreeGrafter"/>
</dbReference>
<dbReference type="CDD" id="cd00140">
    <property type="entry name" value="beta_clamp"/>
    <property type="match status" value="1"/>
</dbReference>
<dbReference type="GO" id="GO:0003887">
    <property type="term" value="F:DNA-directed DNA polymerase activity"/>
    <property type="evidence" value="ECO:0007669"/>
    <property type="project" value="UniProtKB-KW"/>
</dbReference>
<sequence length="213" mass="23918">IYFKFEKGFLNLVATDSYRLAEKKIVVAEVESEKEFIVPARTMQEVLRILSAVENLEKIAISATENQVSFTLGDTQIVSRLIEGAFPNYKQIIPTSFKSSALIDIHEFSSAIKMASLFARQGGNNVKLRLTELEIVITSIADQVGDNVSRVPAEITNESEEITFNAKYISDILQVLPDKKLLIEVNDKFSAAVIRPEKGDDFIYIIMPLRVEE</sequence>
<protein>
    <submittedName>
        <fullName evidence="11">DNA polymerase III subunit beta</fullName>
    </submittedName>
</protein>
<dbReference type="InterPro" id="IPR022637">
    <property type="entry name" value="DNA_polIII_beta_cen"/>
</dbReference>
<evidence type="ECO:0000256" key="7">
    <source>
        <dbReference type="ARBA" id="ARBA00022932"/>
    </source>
</evidence>
<dbReference type="Gene3D" id="3.70.10.10">
    <property type="match status" value="1"/>
</dbReference>
<organism evidence="11 12">
    <name type="scientific">Candidatus Berkelbacteria bacterium CG08_land_8_20_14_0_20_39_8</name>
    <dbReference type="NCBI Taxonomy" id="1974511"/>
    <lineage>
        <taxon>Bacteria</taxon>
        <taxon>Candidatus Berkelbacteria</taxon>
    </lineage>
</organism>
<keyword evidence="7" id="KW-0239">DNA-directed DNA polymerase</keyword>
<dbReference type="GO" id="GO:0009360">
    <property type="term" value="C:DNA polymerase III complex"/>
    <property type="evidence" value="ECO:0007669"/>
    <property type="project" value="InterPro"/>
</dbReference>
<dbReference type="GO" id="GO:0005737">
    <property type="term" value="C:cytoplasm"/>
    <property type="evidence" value="ECO:0007669"/>
    <property type="project" value="UniProtKB-SubCell"/>
</dbReference>
<feature type="non-terminal residue" evidence="11">
    <location>
        <position position="1"/>
    </location>
</feature>
<dbReference type="Pfam" id="PF02768">
    <property type="entry name" value="DNA_pol3_beta_3"/>
    <property type="match status" value="1"/>
</dbReference>
<dbReference type="Pfam" id="PF02767">
    <property type="entry name" value="DNA_pol3_beta_2"/>
    <property type="match status" value="1"/>
</dbReference>
<evidence type="ECO:0000313" key="12">
    <source>
        <dbReference type="Proteomes" id="UP000229896"/>
    </source>
</evidence>
<feature type="domain" description="DNA polymerase III beta sliding clamp C-terminal" evidence="10">
    <location>
        <begin position="90"/>
        <end position="210"/>
    </location>
</feature>
<evidence type="ECO:0000259" key="9">
    <source>
        <dbReference type="Pfam" id="PF02767"/>
    </source>
</evidence>
<evidence type="ECO:0000256" key="1">
    <source>
        <dbReference type="ARBA" id="ARBA00004496"/>
    </source>
</evidence>
<dbReference type="PANTHER" id="PTHR30478">
    <property type="entry name" value="DNA POLYMERASE III SUBUNIT BETA"/>
    <property type="match status" value="1"/>
</dbReference>
<dbReference type="NCBIfam" id="TIGR00663">
    <property type="entry name" value="dnan"/>
    <property type="match status" value="1"/>
</dbReference>
<accession>A0A2M6YBF7</accession>
<gene>
    <name evidence="11" type="primary">dnaN</name>
    <name evidence="11" type="ORF">COT12_03255</name>
</gene>
<comment type="subcellular location">
    <subcellularLocation>
        <location evidence="1">Cytoplasm</location>
    </subcellularLocation>
</comment>